<dbReference type="GO" id="GO:0000976">
    <property type="term" value="F:transcription cis-regulatory region binding"/>
    <property type="evidence" value="ECO:0007669"/>
    <property type="project" value="TreeGrafter"/>
</dbReference>
<dbReference type="InterPro" id="IPR046335">
    <property type="entry name" value="LacI/GalR-like_sensor"/>
</dbReference>
<reference evidence="6 7" key="1">
    <citation type="submission" date="2018-11" db="EMBL/GenBank/DDBJ databases">
        <title>Genomic Encyclopedia of Type Strains, Phase IV (KMG-IV): sequencing the most valuable type-strain genomes for metagenomic binning, comparative biology and taxonomic classification.</title>
        <authorList>
            <person name="Goeker M."/>
        </authorList>
    </citation>
    <scope>NUCLEOTIDE SEQUENCE [LARGE SCALE GENOMIC DNA]</scope>
    <source>
        <strain evidence="6 7">DSM 25623</strain>
    </source>
</reference>
<protein>
    <submittedName>
        <fullName evidence="6">LacI family transcriptional regulator</fullName>
    </submittedName>
</protein>
<dbReference type="PANTHER" id="PTHR30146">
    <property type="entry name" value="LACI-RELATED TRANSCRIPTIONAL REPRESSOR"/>
    <property type="match status" value="1"/>
</dbReference>
<dbReference type="InterPro" id="IPR028082">
    <property type="entry name" value="Peripla_BP_I"/>
</dbReference>
<evidence type="ECO:0000256" key="4">
    <source>
        <dbReference type="SAM" id="MobiDB-lite"/>
    </source>
</evidence>
<dbReference type="SUPFAM" id="SSF47413">
    <property type="entry name" value="lambda repressor-like DNA-binding domains"/>
    <property type="match status" value="1"/>
</dbReference>
<dbReference type="Pfam" id="PF00356">
    <property type="entry name" value="LacI"/>
    <property type="match status" value="1"/>
</dbReference>
<dbReference type="PANTHER" id="PTHR30146:SF153">
    <property type="entry name" value="LACTOSE OPERON REPRESSOR"/>
    <property type="match status" value="1"/>
</dbReference>
<dbReference type="Gene3D" id="1.10.260.40">
    <property type="entry name" value="lambda repressor-like DNA-binding domains"/>
    <property type="match status" value="1"/>
</dbReference>
<dbReference type="Proteomes" id="UP000269708">
    <property type="component" value="Unassembled WGS sequence"/>
</dbReference>
<dbReference type="SMART" id="SM00354">
    <property type="entry name" value="HTH_LACI"/>
    <property type="match status" value="1"/>
</dbReference>
<organism evidence="6 7">
    <name type="scientific">Vulcaniibacterium tengchongense</name>
    <dbReference type="NCBI Taxonomy" id="1273429"/>
    <lineage>
        <taxon>Bacteria</taxon>
        <taxon>Pseudomonadati</taxon>
        <taxon>Pseudomonadota</taxon>
        <taxon>Gammaproteobacteria</taxon>
        <taxon>Lysobacterales</taxon>
        <taxon>Lysobacteraceae</taxon>
        <taxon>Vulcaniibacterium</taxon>
    </lineage>
</organism>
<keyword evidence="1" id="KW-0805">Transcription regulation</keyword>
<dbReference type="EMBL" id="RKQN01000002">
    <property type="protein sequence ID" value="RPE80055.1"/>
    <property type="molecule type" value="Genomic_DNA"/>
</dbReference>
<dbReference type="GO" id="GO:0003700">
    <property type="term" value="F:DNA-binding transcription factor activity"/>
    <property type="evidence" value="ECO:0007669"/>
    <property type="project" value="TreeGrafter"/>
</dbReference>
<feature type="domain" description="HTH lacI-type" evidence="5">
    <location>
        <begin position="20"/>
        <end position="74"/>
    </location>
</feature>
<dbReference type="SUPFAM" id="SSF53822">
    <property type="entry name" value="Periplasmic binding protein-like I"/>
    <property type="match status" value="1"/>
</dbReference>
<proteinExistence type="predicted"/>
<keyword evidence="7" id="KW-1185">Reference proteome</keyword>
<dbReference type="CDD" id="cd01392">
    <property type="entry name" value="HTH_LacI"/>
    <property type="match status" value="1"/>
</dbReference>
<evidence type="ECO:0000313" key="7">
    <source>
        <dbReference type="Proteomes" id="UP000269708"/>
    </source>
</evidence>
<dbReference type="PROSITE" id="PS50932">
    <property type="entry name" value="HTH_LACI_2"/>
    <property type="match status" value="1"/>
</dbReference>
<dbReference type="InterPro" id="IPR000843">
    <property type="entry name" value="HTH_LacI"/>
</dbReference>
<evidence type="ECO:0000256" key="2">
    <source>
        <dbReference type="ARBA" id="ARBA00023125"/>
    </source>
</evidence>
<keyword evidence="2" id="KW-0238">DNA-binding</keyword>
<dbReference type="Pfam" id="PF13377">
    <property type="entry name" value="Peripla_BP_3"/>
    <property type="match status" value="1"/>
</dbReference>
<evidence type="ECO:0000313" key="6">
    <source>
        <dbReference type="EMBL" id="RPE80055.1"/>
    </source>
</evidence>
<evidence type="ECO:0000256" key="1">
    <source>
        <dbReference type="ARBA" id="ARBA00023015"/>
    </source>
</evidence>
<accession>A0A3N4VEW7</accession>
<dbReference type="Gene3D" id="3.40.50.2300">
    <property type="match status" value="2"/>
</dbReference>
<feature type="region of interest" description="Disordered" evidence="4">
    <location>
        <begin position="1"/>
        <end position="21"/>
    </location>
</feature>
<sequence length="353" mass="38588">MLRRSKPPDAAATPAGPARPRMEDVAAAAGVSMKTVSRVFNREPNVREATRRRVEEAAKRLNYLPNTSARSLAANRSYLVALLYDNPSSNYIMEVIDGVLDACRSADYNLMLRPVDYAGAGHVEAVGQVIAQYRPDGLVLTPPLTDDGALLERLRHLGVRYAGLSAKPGNVRIGAVLDERRAVAEMLAHVVALGHRRIGHITGHRDHGARAWRLAGYRDGLRRAGIAYDPALVVEGRHTFESGVAGARRLLDLAHPPSAIFAANDDTAAGVIFEASERGLRVPDDLSVFGFDDTPLSRQIWPGLSTVRQPSREMGRIAAEQLLREIRGTGTGRVVRVPYQLQLRRSIGPRRRA</sequence>
<name>A0A3N4VEW7_9GAMM</name>
<evidence type="ECO:0000259" key="5">
    <source>
        <dbReference type="PROSITE" id="PS50932"/>
    </source>
</evidence>
<dbReference type="AlphaFoldDB" id="A0A3N4VEW7"/>
<gene>
    <name evidence="6" type="ORF">EDC50_1886</name>
</gene>
<dbReference type="OrthoDB" id="5756154at2"/>
<dbReference type="InterPro" id="IPR010982">
    <property type="entry name" value="Lambda_DNA-bd_dom_sf"/>
</dbReference>
<keyword evidence="3" id="KW-0804">Transcription</keyword>
<dbReference type="CDD" id="cd01545">
    <property type="entry name" value="PBP1_SalR"/>
    <property type="match status" value="1"/>
</dbReference>
<comment type="caution">
    <text evidence="6">The sequence shown here is derived from an EMBL/GenBank/DDBJ whole genome shotgun (WGS) entry which is preliminary data.</text>
</comment>
<feature type="compositionally biased region" description="Low complexity" evidence="4">
    <location>
        <begin position="8"/>
        <end position="19"/>
    </location>
</feature>
<evidence type="ECO:0000256" key="3">
    <source>
        <dbReference type="ARBA" id="ARBA00023163"/>
    </source>
</evidence>